<dbReference type="Gramene" id="KOM26461">
    <property type="protein sequence ID" value="KOM26461"/>
    <property type="gene ID" value="LR48_Vigan272s004900"/>
</dbReference>
<evidence type="ECO:0000313" key="3">
    <source>
        <dbReference type="Proteomes" id="UP000053144"/>
    </source>
</evidence>
<feature type="region of interest" description="Disordered" evidence="1">
    <location>
        <begin position="1"/>
        <end position="76"/>
    </location>
</feature>
<organism evidence="2 3">
    <name type="scientific">Phaseolus angularis</name>
    <name type="common">Azuki bean</name>
    <name type="synonym">Vigna angularis</name>
    <dbReference type="NCBI Taxonomy" id="3914"/>
    <lineage>
        <taxon>Eukaryota</taxon>
        <taxon>Viridiplantae</taxon>
        <taxon>Streptophyta</taxon>
        <taxon>Embryophyta</taxon>
        <taxon>Tracheophyta</taxon>
        <taxon>Spermatophyta</taxon>
        <taxon>Magnoliopsida</taxon>
        <taxon>eudicotyledons</taxon>
        <taxon>Gunneridae</taxon>
        <taxon>Pentapetalae</taxon>
        <taxon>rosids</taxon>
        <taxon>fabids</taxon>
        <taxon>Fabales</taxon>
        <taxon>Fabaceae</taxon>
        <taxon>Papilionoideae</taxon>
        <taxon>50 kb inversion clade</taxon>
        <taxon>NPAAA clade</taxon>
        <taxon>indigoferoid/millettioid clade</taxon>
        <taxon>Phaseoleae</taxon>
        <taxon>Vigna</taxon>
    </lineage>
</organism>
<accession>A0A0L9T800</accession>
<evidence type="ECO:0000313" key="2">
    <source>
        <dbReference type="EMBL" id="KOM26461.1"/>
    </source>
</evidence>
<dbReference type="AlphaFoldDB" id="A0A0L9T800"/>
<dbReference type="EMBL" id="KQ258321">
    <property type="protein sequence ID" value="KOM26461.1"/>
    <property type="molecule type" value="Genomic_DNA"/>
</dbReference>
<feature type="compositionally biased region" description="Basic and acidic residues" evidence="1">
    <location>
        <begin position="30"/>
        <end position="40"/>
    </location>
</feature>
<feature type="compositionally biased region" description="Polar residues" evidence="1">
    <location>
        <begin position="47"/>
        <end position="70"/>
    </location>
</feature>
<evidence type="ECO:0000256" key="1">
    <source>
        <dbReference type="SAM" id="MobiDB-lite"/>
    </source>
</evidence>
<dbReference type="Proteomes" id="UP000053144">
    <property type="component" value="Unassembled WGS sequence"/>
</dbReference>
<reference evidence="3" key="1">
    <citation type="journal article" date="2015" name="Proc. Natl. Acad. Sci. U.S.A.">
        <title>Genome sequencing of adzuki bean (Vigna angularis) provides insight into high starch and low fat accumulation and domestication.</title>
        <authorList>
            <person name="Yang K."/>
            <person name="Tian Z."/>
            <person name="Chen C."/>
            <person name="Luo L."/>
            <person name="Zhao B."/>
            <person name="Wang Z."/>
            <person name="Yu L."/>
            <person name="Li Y."/>
            <person name="Sun Y."/>
            <person name="Li W."/>
            <person name="Chen Y."/>
            <person name="Li Y."/>
            <person name="Zhang Y."/>
            <person name="Ai D."/>
            <person name="Zhao J."/>
            <person name="Shang C."/>
            <person name="Ma Y."/>
            <person name="Wu B."/>
            <person name="Wang M."/>
            <person name="Gao L."/>
            <person name="Sun D."/>
            <person name="Zhang P."/>
            <person name="Guo F."/>
            <person name="Wang W."/>
            <person name="Li Y."/>
            <person name="Wang J."/>
            <person name="Varshney R.K."/>
            <person name="Wang J."/>
            <person name="Ling H.Q."/>
            <person name="Wan P."/>
        </authorList>
    </citation>
    <scope>NUCLEOTIDE SEQUENCE</scope>
    <source>
        <strain evidence="3">cv. Jingnong 6</strain>
    </source>
</reference>
<feature type="region of interest" description="Disordered" evidence="1">
    <location>
        <begin position="92"/>
        <end position="130"/>
    </location>
</feature>
<protein>
    <submittedName>
        <fullName evidence="2">Uncharacterized protein</fullName>
    </submittedName>
</protein>
<sequence length="144" mass="15739">MLNKATGPGASNIVVATPHGPIQQFTDQSKSLERKWKHEGVAPAHSRFQQQRPSKSSNLHSSTKVTNEGSSPAEEGVLDPVLHTVQQHWKLHEPAGEEGLHGPAGREWAAPSKASTLRRKKAAAEMSSRPRTNGELLAYFLHIK</sequence>
<proteinExistence type="predicted"/>
<name>A0A0L9T800_PHAAN</name>
<gene>
    <name evidence="2" type="ORF">LR48_Vigan272s004900</name>
</gene>